<dbReference type="Gene3D" id="2.60.120.40">
    <property type="match status" value="1"/>
</dbReference>
<sequence>MQREKCFIYTLLAVVFAVYVTGCGGGGGSPTPTVSGVAATGAPMTGTVFLKDAANNPEMSQQIASGSGAFSFNVSGKTPPFLLRAGSMYSMSNGPGRANINPMTNLMVAQAGAFTNMSSLNGFYMNPNGTQMRSMFTNMSTARLTVRQKLAPLMTAYGVANQDPMTSNFTIGNGMDRMFDDVKMSVDANGNVTMMYVNGTPLFTGQMGNMAGGNMMTGNIVSPGNIPASTFTVTPNTARLQADGTQQFTASIPVTWSVVNTNGGTVTQTGLYTAPAVPGMYLLKATSAADTSQSVTVTVMVSNRGMMM</sequence>
<evidence type="ECO:0000313" key="1">
    <source>
        <dbReference type="EMBL" id="BCG45765.1"/>
    </source>
</evidence>
<keyword evidence="2" id="KW-1185">Reference proteome</keyword>
<accession>A0A6S6M308</accession>
<dbReference type="RefSeq" id="WP_185244114.1">
    <property type="nucleotide sequence ID" value="NZ_AP023213.1"/>
</dbReference>
<organism evidence="1 2">
    <name type="scientific">Citrifermentans bremense</name>
    <dbReference type="NCBI Taxonomy" id="60035"/>
    <lineage>
        <taxon>Bacteria</taxon>
        <taxon>Pseudomonadati</taxon>
        <taxon>Thermodesulfobacteriota</taxon>
        <taxon>Desulfuromonadia</taxon>
        <taxon>Geobacterales</taxon>
        <taxon>Geobacteraceae</taxon>
        <taxon>Citrifermentans</taxon>
    </lineage>
</organism>
<dbReference type="KEGG" id="gbn:GEOBRER4_05150"/>
<protein>
    <submittedName>
        <fullName evidence="1">Uncharacterized protein</fullName>
    </submittedName>
</protein>
<proteinExistence type="predicted"/>
<dbReference type="InterPro" id="IPR008983">
    <property type="entry name" value="Tumour_necrosis_fac-like_dom"/>
</dbReference>
<name>A0A6S6M308_9BACT</name>
<dbReference type="Proteomes" id="UP000515472">
    <property type="component" value="Chromosome"/>
</dbReference>
<evidence type="ECO:0000313" key="2">
    <source>
        <dbReference type="Proteomes" id="UP000515472"/>
    </source>
</evidence>
<dbReference type="AlphaFoldDB" id="A0A6S6M308"/>
<gene>
    <name evidence="1" type="ORF">GEOBRER4_n0534</name>
</gene>
<dbReference type="EMBL" id="AP023213">
    <property type="protein sequence ID" value="BCG45765.1"/>
    <property type="molecule type" value="Genomic_DNA"/>
</dbReference>
<reference evidence="1 2" key="1">
    <citation type="submission" date="2020-06" db="EMBL/GenBank/DDBJ databases">
        <title>Interaction of electrochemicaly active bacteria, Geobacter bremensis R4 on different carbon anode.</title>
        <authorList>
            <person name="Meng L."/>
            <person name="Yoshida N."/>
        </authorList>
    </citation>
    <scope>NUCLEOTIDE SEQUENCE [LARGE SCALE GENOMIC DNA]</scope>
    <source>
        <strain evidence="1 2">R4</strain>
    </source>
</reference>